<protein>
    <submittedName>
        <fullName evidence="1">Uncharacterized protein</fullName>
    </submittedName>
</protein>
<sequence>MTYKFQYINHSIPLSQRIKRFTSYEDMIKVIGIDRKMERIYIIDFYSFEYVPSEEVYKLYCKVAKEYNKETKEYNDISDDILECPAYSFAQFTRDILDVGDQCKMVSTLYDVDKKLDKLEDEDGNFIPSTQNLDKLREIFRSVWDIKRNKNTRTSPVICHRVWDFATTSKDGDGRCFVTTKYIWIRDIVVVDDVLEEAQGINPDIEYIKGHATALSTVASFGSRNPVMINDKPTLIGFTIINSEFKNSQLVICAYIYIPEYNIQLIARTVELKIELKHVGDPEVFSNMVRKGVKEVLGKGKIIADMFGRLTTCSNRASAIDYTALNEKDSNAVGVELKMSNKIKQLIQIKEIQGYSNYLDGLVHTLMDYATNHAETETDRMNTYKKVMDILRQPDVFVDTLGLKVNRAKVIKLRSVEKVEQQQIEDEKNGIVKYI</sequence>
<organism evidence="1">
    <name type="scientific">marine sediment metagenome</name>
    <dbReference type="NCBI Taxonomy" id="412755"/>
    <lineage>
        <taxon>unclassified sequences</taxon>
        <taxon>metagenomes</taxon>
        <taxon>ecological metagenomes</taxon>
    </lineage>
</organism>
<dbReference type="EMBL" id="LAZR01002118">
    <property type="protein sequence ID" value="KKN34233.1"/>
    <property type="molecule type" value="Genomic_DNA"/>
</dbReference>
<accession>A0A0F9SYF5</accession>
<reference evidence="1" key="1">
    <citation type="journal article" date="2015" name="Nature">
        <title>Complex archaea that bridge the gap between prokaryotes and eukaryotes.</title>
        <authorList>
            <person name="Spang A."/>
            <person name="Saw J.H."/>
            <person name="Jorgensen S.L."/>
            <person name="Zaremba-Niedzwiedzka K."/>
            <person name="Martijn J."/>
            <person name="Lind A.E."/>
            <person name="van Eijk R."/>
            <person name="Schleper C."/>
            <person name="Guy L."/>
            <person name="Ettema T.J."/>
        </authorList>
    </citation>
    <scope>NUCLEOTIDE SEQUENCE</scope>
</reference>
<evidence type="ECO:0000313" key="1">
    <source>
        <dbReference type="EMBL" id="KKN34233.1"/>
    </source>
</evidence>
<comment type="caution">
    <text evidence="1">The sequence shown here is derived from an EMBL/GenBank/DDBJ whole genome shotgun (WGS) entry which is preliminary data.</text>
</comment>
<name>A0A0F9SYF5_9ZZZZ</name>
<gene>
    <name evidence="1" type="ORF">LCGC14_0795820</name>
</gene>
<dbReference type="AlphaFoldDB" id="A0A0F9SYF5"/>
<proteinExistence type="predicted"/>